<evidence type="ECO:0000256" key="3">
    <source>
        <dbReference type="ARBA" id="ARBA00023125"/>
    </source>
</evidence>
<gene>
    <name evidence="7" type="ORF">OXH55_05470</name>
</gene>
<evidence type="ECO:0000259" key="6">
    <source>
        <dbReference type="PROSITE" id="PS50937"/>
    </source>
</evidence>
<protein>
    <submittedName>
        <fullName evidence="7">MerR family transcriptional regulator</fullName>
    </submittedName>
</protein>
<dbReference type="InterPro" id="IPR047057">
    <property type="entry name" value="MerR_fam"/>
</dbReference>
<name>A0ABT4CLZ7_9CLOT</name>
<dbReference type="PANTHER" id="PTHR30204:SF69">
    <property type="entry name" value="MERR-FAMILY TRANSCRIPTIONAL REGULATOR"/>
    <property type="match status" value="1"/>
</dbReference>
<keyword evidence="4" id="KW-0804">Transcription</keyword>
<sequence>MNIKIASEKTGLTKKAIKYYENEGLIYPSKNLENNYRKYTEDDIVKLNLIGALRAIDIPVSDIKNVVEGKKNISEVMKEALDRINKNIDNLEKSKLIINTLMEKDSKDYKSVGKQVKRLKETLELSIDEKKEYISNTLLRIFPGDFGKLFVTNYEPFLKVTVDSDEKKEAWLKLVEFLDDLSELDENHPFIKQLNNNNNNNMDSYRKRQLDKTKILLSGNIDTKEEFKKQILSFISNLQENELLRKTFKENMDKSQDMCNTIGINNGSFDNYLSILNEDYKKYREIVEEINKDVDKEVKNKTGLTFKEFMQNL</sequence>
<dbReference type="Gene3D" id="1.10.1660.10">
    <property type="match status" value="1"/>
</dbReference>
<dbReference type="Pfam" id="PF13411">
    <property type="entry name" value="MerR_1"/>
    <property type="match status" value="1"/>
</dbReference>
<evidence type="ECO:0000256" key="5">
    <source>
        <dbReference type="SAM" id="Coils"/>
    </source>
</evidence>
<keyword evidence="3" id="KW-0238">DNA-binding</keyword>
<dbReference type="RefSeq" id="WP_268048627.1">
    <property type="nucleotide sequence ID" value="NZ_JAPQES010000001.1"/>
</dbReference>
<dbReference type="Proteomes" id="UP001079657">
    <property type="component" value="Unassembled WGS sequence"/>
</dbReference>
<dbReference type="InterPro" id="IPR009061">
    <property type="entry name" value="DNA-bd_dom_put_sf"/>
</dbReference>
<dbReference type="CDD" id="cd00592">
    <property type="entry name" value="HTH_MerR-like"/>
    <property type="match status" value="1"/>
</dbReference>
<feature type="domain" description="HTH merR-type" evidence="6">
    <location>
        <begin position="1"/>
        <end position="69"/>
    </location>
</feature>
<keyword evidence="8" id="KW-1185">Reference proteome</keyword>
<evidence type="ECO:0000256" key="4">
    <source>
        <dbReference type="ARBA" id="ARBA00023163"/>
    </source>
</evidence>
<dbReference type="PROSITE" id="PS50937">
    <property type="entry name" value="HTH_MERR_2"/>
    <property type="match status" value="1"/>
</dbReference>
<evidence type="ECO:0000256" key="2">
    <source>
        <dbReference type="ARBA" id="ARBA00023015"/>
    </source>
</evidence>
<evidence type="ECO:0000313" key="7">
    <source>
        <dbReference type="EMBL" id="MCY6370075.1"/>
    </source>
</evidence>
<organism evidence="7 8">
    <name type="scientific">Clostridium ganghwense</name>
    <dbReference type="NCBI Taxonomy" id="312089"/>
    <lineage>
        <taxon>Bacteria</taxon>
        <taxon>Bacillati</taxon>
        <taxon>Bacillota</taxon>
        <taxon>Clostridia</taxon>
        <taxon>Eubacteriales</taxon>
        <taxon>Clostridiaceae</taxon>
        <taxon>Clostridium</taxon>
    </lineage>
</organism>
<reference evidence="7" key="1">
    <citation type="submission" date="2022-12" db="EMBL/GenBank/DDBJ databases">
        <authorList>
            <person name="Wang J."/>
        </authorList>
    </citation>
    <scope>NUCLEOTIDE SEQUENCE</scope>
    <source>
        <strain evidence="7">HY-42-06</strain>
    </source>
</reference>
<comment type="caution">
    <text evidence="7">The sequence shown here is derived from an EMBL/GenBank/DDBJ whole genome shotgun (WGS) entry which is preliminary data.</text>
</comment>
<accession>A0ABT4CLZ7</accession>
<dbReference type="SUPFAM" id="SSF46955">
    <property type="entry name" value="Putative DNA-binding domain"/>
    <property type="match status" value="1"/>
</dbReference>
<dbReference type="SMART" id="SM00422">
    <property type="entry name" value="HTH_MERR"/>
    <property type="match status" value="1"/>
</dbReference>
<keyword evidence="2" id="KW-0805">Transcription regulation</keyword>
<keyword evidence="5" id="KW-0175">Coiled coil</keyword>
<proteinExistence type="predicted"/>
<dbReference type="InterPro" id="IPR000551">
    <property type="entry name" value="MerR-type_HTH_dom"/>
</dbReference>
<dbReference type="PANTHER" id="PTHR30204">
    <property type="entry name" value="REDOX-CYCLING DRUG-SENSING TRANSCRIPTIONAL ACTIVATOR SOXR"/>
    <property type="match status" value="1"/>
</dbReference>
<dbReference type="EMBL" id="JAPQES010000001">
    <property type="protein sequence ID" value="MCY6370075.1"/>
    <property type="molecule type" value="Genomic_DNA"/>
</dbReference>
<feature type="coiled-coil region" evidence="5">
    <location>
        <begin position="74"/>
        <end position="136"/>
    </location>
</feature>
<evidence type="ECO:0000313" key="8">
    <source>
        <dbReference type="Proteomes" id="UP001079657"/>
    </source>
</evidence>
<evidence type="ECO:0000256" key="1">
    <source>
        <dbReference type="ARBA" id="ARBA00022491"/>
    </source>
</evidence>
<keyword evidence="1" id="KW-0678">Repressor</keyword>